<dbReference type="InterPro" id="IPR023171">
    <property type="entry name" value="Na/H_antiporter_dom_sf"/>
</dbReference>
<reference evidence="13" key="1">
    <citation type="submission" date="2022-05" db="EMBL/GenBank/DDBJ databases">
        <title>Genomic analysis of Brachybacterium sp. CBA3104.</title>
        <authorList>
            <person name="Roh S.W."/>
            <person name="Kim Y.B."/>
            <person name="Kim Y."/>
        </authorList>
    </citation>
    <scope>NUCLEOTIDE SEQUENCE</scope>
    <source>
        <strain evidence="13">CBA3104</strain>
    </source>
</reference>
<evidence type="ECO:0000313" key="13">
    <source>
        <dbReference type="EMBL" id="UQN28532.1"/>
    </source>
</evidence>
<keyword evidence="3 11" id="KW-0050">Antiport</keyword>
<evidence type="ECO:0000256" key="3">
    <source>
        <dbReference type="ARBA" id="ARBA00022449"/>
    </source>
</evidence>
<comment type="function">
    <text evidence="11">Na(+)/H(+) antiporter that extrudes sodium in exchange for external protons.</text>
</comment>
<feature type="transmembrane region" description="Helical" evidence="11">
    <location>
        <begin position="41"/>
        <end position="63"/>
    </location>
</feature>
<dbReference type="Proteomes" id="UP001055868">
    <property type="component" value="Chromosome"/>
</dbReference>
<keyword evidence="10 11" id="KW-0739">Sodium transport</keyword>
<keyword evidence="2 11" id="KW-0813">Transport</keyword>
<evidence type="ECO:0000256" key="9">
    <source>
        <dbReference type="ARBA" id="ARBA00023136"/>
    </source>
</evidence>
<dbReference type="PANTHER" id="PTHR30341:SF0">
    <property type="entry name" value="NA(+)_H(+) ANTIPORTER NHAA"/>
    <property type="match status" value="1"/>
</dbReference>
<evidence type="ECO:0000256" key="5">
    <source>
        <dbReference type="ARBA" id="ARBA00022692"/>
    </source>
</evidence>
<evidence type="ECO:0000256" key="1">
    <source>
        <dbReference type="ARBA" id="ARBA00004429"/>
    </source>
</evidence>
<protein>
    <recommendedName>
        <fullName evidence="11">Na(+)/H(+) antiporter NhaA</fullName>
    </recommendedName>
    <alternativeName>
        <fullName evidence="11">Sodium/proton antiporter NhaA</fullName>
    </alternativeName>
</protein>
<keyword evidence="6 11" id="KW-1133">Transmembrane helix</keyword>
<feature type="compositionally biased region" description="Low complexity" evidence="12">
    <location>
        <begin position="455"/>
        <end position="475"/>
    </location>
</feature>
<evidence type="ECO:0000313" key="14">
    <source>
        <dbReference type="Proteomes" id="UP001055868"/>
    </source>
</evidence>
<feature type="region of interest" description="Disordered" evidence="12">
    <location>
        <begin position="431"/>
        <end position="475"/>
    </location>
</feature>
<evidence type="ECO:0000256" key="11">
    <source>
        <dbReference type="HAMAP-Rule" id="MF_01844"/>
    </source>
</evidence>
<comment type="catalytic activity">
    <reaction evidence="11">
        <text>Na(+)(in) + 2 H(+)(out) = Na(+)(out) + 2 H(+)(in)</text>
        <dbReference type="Rhea" id="RHEA:29251"/>
        <dbReference type="ChEBI" id="CHEBI:15378"/>
        <dbReference type="ChEBI" id="CHEBI:29101"/>
    </reaction>
</comment>
<feature type="transmembrane region" description="Helical" evidence="11">
    <location>
        <begin position="206"/>
        <end position="222"/>
    </location>
</feature>
<feature type="transmembrane region" description="Helical" evidence="11">
    <location>
        <begin position="229"/>
        <end position="251"/>
    </location>
</feature>
<dbReference type="PANTHER" id="PTHR30341">
    <property type="entry name" value="SODIUM ION/PROTON ANTIPORTER NHAA-RELATED"/>
    <property type="match status" value="1"/>
</dbReference>
<evidence type="ECO:0000256" key="2">
    <source>
        <dbReference type="ARBA" id="ARBA00022448"/>
    </source>
</evidence>
<dbReference type="InterPro" id="IPR004670">
    <property type="entry name" value="NhaA"/>
</dbReference>
<keyword evidence="5 11" id="KW-0812">Transmembrane</keyword>
<dbReference type="EMBL" id="CP097218">
    <property type="protein sequence ID" value="UQN28532.1"/>
    <property type="molecule type" value="Genomic_DNA"/>
</dbReference>
<feature type="transmembrane region" description="Helical" evidence="11">
    <location>
        <begin position="257"/>
        <end position="274"/>
    </location>
</feature>
<evidence type="ECO:0000256" key="4">
    <source>
        <dbReference type="ARBA" id="ARBA00022475"/>
    </source>
</evidence>
<feature type="transmembrane region" description="Helical" evidence="11">
    <location>
        <begin position="122"/>
        <end position="142"/>
    </location>
</feature>
<feature type="transmembrane region" description="Helical" evidence="11">
    <location>
        <begin position="362"/>
        <end position="384"/>
    </location>
</feature>
<sequence length="475" mass="50282">MTSQRRTEHESRRRRRILERGTYREHLRIERILTQETTGGFVLLGATVLALVLANSPLAPAYFGVRDAHLGFDVGSFHLNLSIGHWAADGLLAIFFFLAGLELKMEFTVGDLRSPGKALVPVVAAAGGVAVPAVIFTVINVFGPPGALTGWAIPAATDIAFALAVLALLGSHLPSAVRTFLLTLAIVDDLIAILIIAIFYSSDLHLLYLVLAIVPIAAYRLLATRAESLFRISYGAAWFLLLPLGAITWALFLNSGVHATIAGVVLAFMVPVRSRTRLGAQYSLAETFEHRFRPLSSGIAVPVFAFFSAGVAVGGASGLLEAWESSVTIGVVVGLVCGKILGIVGSTFLVTRLQRANLDPDVRWMDLVGMAALAGIGFTVSLLVSELSFEASDPMHDHAKVGVLTASVLAAVVGAVILLPRDRHYKQIAEREAADADADGVPDVFGGDAEEPSDRTGPTGRPGATGPTGPSDQRP</sequence>
<organism evidence="13 14">
    <name type="scientific">Brachybacterium kimchii</name>
    <dbReference type="NCBI Taxonomy" id="2942909"/>
    <lineage>
        <taxon>Bacteria</taxon>
        <taxon>Bacillati</taxon>
        <taxon>Actinomycetota</taxon>
        <taxon>Actinomycetes</taxon>
        <taxon>Micrococcales</taxon>
        <taxon>Dermabacteraceae</taxon>
        <taxon>Brachybacterium</taxon>
    </lineage>
</organism>
<feature type="transmembrane region" description="Helical" evidence="11">
    <location>
        <begin position="399"/>
        <end position="419"/>
    </location>
</feature>
<keyword evidence="7 11" id="KW-0915">Sodium</keyword>
<keyword evidence="14" id="KW-1185">Reference proteome</keyword>
<evidence type="ECO:0000256" key="10">
    <source>
        <dbReference type="ARBA" id="ARBA00023201"/>
    </source>
</evidence>
<feature type="transmembrane region" description="Helical" evidence="11">
    <location>
        <begin position="148"/>
        <end position="169"/>
    </location>
</feature>
<proteinExistence type="inferred from homology"/>
<dbReference type="Gene3D" id="1.20.1530.10">
    <property type="entry name" value="Na+/H+ antiporter like domain"/>
    <property type="match status" value="1"/>
</dbReference>
<dbReference type="RefSeq" id="WP_249477648.1">
    <property type="nucleotide sequence ID" value="NZ_CP097218.1"/>
</dbReference>
<dbReference type="HAMAP" id="MF_01844">
    <property type="entry name" value="NhaA"/>
    <property type="match status" value="1"/>
</dbReference>
<feature type="transmembrane region" description="Helical" evidence="11">
    <location>
        <begin position="181"/>
        <end position="200"/>
    </location>
</feature>
<dbReference type="NCBIfam" id="TIGR00773">
    <property type="entry name" value="NhaA"/>
    <property type="match status" value="1"/>
</dbReference>
<comment type="subcellular location">
    <subcellularLocation>
        <location evidence="1">Cell inner membrane</location>
        <topology evidence="1">Multi-pass membrane protein</topology>
    </subcellularLocation>
    <subcellularLocation>
        <location evidence="11">Cell membrane</location>
        <topology evidence="11">Multi-pass membrane protein</topology>
    </subcellularLocation>
</comment>
<evidence type="ECO:0000256" key="7">
    <source>
        <dbReference type="ARBA" id="ARBA00023053"/>
    </source>
</evidence>
<accession>A0ABY4N1V9</accession>
<evidence type="ECO:0000256" key="8">
    <source>
        <dbReference type="ARBA" id="ARBA00023065"/>
    </source>
</evidence>
<dbReference type="Pfam" id="PF06965">
    <property type="entry name" value="Na_H_antiport_1"/>
    <property type="match status" value="1"/>
</dbReference>
<feature type="transmembrane region" description="Helical" evidence="11">
    <location>
        <begin position="83"/>
        <end position="101"/>
    </location>
</feature>
<evidence type="ECO:0000256" key="12">
    <source>
        <dbReference type="SAM" id="MobiDB-lite"/>
    </source>
</evidence>
<feature type="transmembrane region" description="Helical" evidence="11">
    <location>
        <begin position="295"/>
        <end position="320"/>
    </location>
</feature>
<name>A0ABY4N1V9_9MICO</name>
<keyword evidence="9 11" id="KW-0472">Membrane</keyword>
<keyword evidence="4 11" id="KW-1003">Cell membrane</keyword>
<gene>
    <name evidence="11 13" type="primary">nhaA</name>
    <name evidence="13" type="ORF">M4486_12920</name>
</gene>
<comment type="similarity">
    <text evidence="11">Belongs to the NhaA Na(+)/H(+) (TC 2.A.33) antiporter family.</text>
</comment>
<feature type="transmembrane region" description="Helical" evidence="11">
    <location>
        <begin position="326"/>
        <end position="350"/>
    </location>
</feature>
<evidence type="ECO:0000256" key="6">
    <source>
        <dbReference type="ARBA" id="ARBA00022989"/>
    </source>
</evidence>
<keyword evidence="8 11" id="KW-0406">Ion transport</keyword>